<dbReference type="SUPFAM" id="SSF53822">
    <property type="entry name" value="Periplasmic binding protein-like I"/>
    <property type="match status" value="1"/>
</dbReference>
<dbReference type="GO" id="GO:0030288">
    <property type="term" value="C:outer membrane-bounded periplasmic space"/>
    <property type="evidence" value="ECO:0007669"/>
    <property type="project" value="TreeGrafter"/>
</dbReference>
<evidence type="ECO:0000313" key="13">
    <source>
        <dbReference type="Proteomes" id="UP000823918"/>
    </source>
</evidence>
<dbReference type="EMBL" id="DWWA01000020">
    <property type="protein sequence ID" value="HJC71932.1"/>
    <property type="molecule type" value="Genomic_DNA"/>
</dbReference>
<dbReference type="Pfam" id="PF13407">
    <property type="entry name" value="Peripla_BP_4"/>
    <property type="match status" value="1"/>
</dbReference>
<dbReference type="InterPro" id="IPR025997">
    <property type="entry name" value="SBP_2_dom"/>
</dbReference>
<feature type="signal peptide" evidence="10">
    <location>
        <begin position="1"/>
        <end position="19"/>
    </location>
</feature>
<dbReference type="PANTHER" id="PTHR30036">
    <property type="entry name" value="D-XYLOSE-BINDING PERIPLASMIC PROTEIN"/>
    <property type="match status" value="1"/>
</dbReference>
<dbReference type="AlphaFoldDB" id="A0A9D2Q2Z3"/>
<evidence type="ECO:0000256" key="3">
    <source>
        <dbReference type="ARBA" id="ARBA00022597"/>
    </source>
</evidence>
<dbReference type="GO" id="GO:0046872">
    <property type="term" value="F:metal ion binding"/>
    <property type="evidence" value="ECO:0007669"/>
    <property type="project" value="UniProtKB-KW"/>
</dbReference>
<comment type="subcellular location">
    <subcellularLocation>
        <location evidence="1">Cell envelope</location>
    </subcellularLocation>
</comment>
<dbReference type="Gene3D" id="3.40.50.2300">
    <property type="match status" value="2"/>
</dbReference>
<keyword evidence="6" id="KW-0574">Periplasm</keyword>
<feature type="chain" id="PRO_5038734838" description="D-galactose/methyl-galactoside binding periplasmic protein MglB" evidence="10">
    <location>
        <begin position="20"/>
        <end position="385"/>
    </location>
</feature>
<reference evidence="12" key="1">
    <citation type="journal article" date="2021" name="PeerJ">
        <title>Extensive microbial diversity within the chicken gut microbiome revealed by metagenomics and culture.</title>
        <authorList>
            <person name="Gilroy R."/>
            <person name="Ravi A."/>
            <person name="Getino M."/>
            <person name="Pursley I."/>
            <person name="Horton D.L."/>
            <person name="Alikhan N.F."/>
            <person name="Baker D."/>
            <person name="Gharbi K."/>
            <person name="Hall N."/>
            <person name="Watson M."/>
            <person name="Adriaenssens E.M."/>
            <person name="Foster-Nyarko E."/>
            <person name="Jarju S."/>
            <person name="Secka A."/>
            <person name="Antonio M."/>
            <person name="Oren A."/>
            <person name="Chaudhuri R.R."/>
            <person name="La Ragione R."/>
            <person name="Hildebrand F."/>
            <person name="Pallen M.J."/>
        </authorList>
    </citation>
    <scope>NUCLEOTIDE SEQUENCE</scope>
    <source>
        <strain evidence="12">5933</strain>
    </source>
</reference>
<evidence type="ECO:0000256" key="8">
    <source>
        <dbReference type="ARBA" id="ARBA00034323"/>
    </source>
</evidence>
<dbReference type="InterPro" id="IPR044085">
    <property type="entry name" value="MglB-like_PBP1"/>
</dbReference>
<feature type="domain" description="Periplasmic binding protein" evidence="11">
    <location>
        <begin position="58"/>
        <end position="354"/>
    </location>
</feature>
<keyword evidence="2" id="KW-0813">Transport</keyword>
<dbReference type="Proteomes" id="UP000823918">
    <property type="component" value="Unassembled WGS sequence"/>
</dbReference>
<dbReference type="InterPro" id="IPR028082">
    <property type="entry name" value="Peripla_BP_I"/>
</dbReference>
<evidence type="ECO:0000256" key="10">
    <source>
        <dbReference type="SAM" id="SignalP"/>
    </source>
</evidence>
<name>A0A9D2Q2Z3_9FIRM</name>
<keyword evidence="7" id="KW-0106">Calcium</keyword>
<keyword evidence="4" id="KW-0479">Metal-binding</keyword>
<sequence length="385" mass="40592">MKKFIALAMAASMSMALLAGCGGAPASSAAGSTAASTGSSAAASTAGTTTGDSLKVDVFYYDFSDVYISTVRTAMDEQLKAMGIEPKNWDAAGSQPTQTDQVKTAIADNSDLLIVNIVETSTSDPAKDIVEAARAADIPVIFFNREVADNEVINSYDKCAFVGTNAPDAGHMQGEMIGNYLMENYDTVDLNGDGTISYVMFKGQEGNAEAEARTQYAVEDANKILTEGGKPELAYYDANASTKYLVDAQGKWSAQAANDYMVTLLGSYNKDNNNMVELIICNNDGMAEGAISALQNVGYNKGEGSTIIPVFGVDATDSAKKLIKEGNMAGSIKQDAVGMASTINTLVKNVQDGAELMANTDQFVVDSDVAKIRVPYAMYDATSQD</sequence>
<keyword evidence="3" id="KW-0762">Sugar transport</keyword>
<evidence type="ECO:0000256" key="9">
    <source>
        <dbReference type="ARBA" id="ARBA00034344"/>
    </source>
</evidence>
<evidence type="ECO:0000256" key="6">
    <source>
        <dbReference type="ARBA" id="ARBA00022764"/>
    </source>
</evidence>
<keyword evidence="5 10" id="KW-0732">Signal</keyword>
<reference evidence="12" key="2">
    <citation type="submission" date="2021-04" db="EMBL/GenBank/DDBJ databases">
        <authorList>
            <person name="Gilroy R."/>
        </authorList>
    </citation>
    <scope>NUCLEOTIDE SEQUENCE</scope>
    <source>
        <strain evidence="12">5933</strain>
    </source>
</reference>
<dbReference type="InterPro" id="IPR050555">
    <property type="entry name" value="Bact_Solute-Bind_Prot2"/>
</dbReference>
<evidence type="ECO:0000256" key="5">
    <source>
        <dbReference type="ARBA" id="ARBA00022729"/>
    </source>
</evidence>
<proteinExistence type="predicted"/>
<evidence type="ECO:0000256" key="2">
    <source>
        <dbReference type="ARBA" id="ARBA00022448"/>
    </source>
</evidence>
<dbReference type="PROSITE" id="PS51257">
    <property type="entry name" value="PROKAR_LIPOPROTEIN"/>
    <property type="match status" value="1"/>
</dbReference>
<dbReference type="CDD" id="cd01539">
    <property type="entry name" value="PBP1_GGBP"/>
    <property type="match status" value="1"/>
</dbReference>
<accession>A0A9D2Q2Z3</accession>
<evidence type="ECO:0000256" key="7">
    <source>
        <dbReference type="ARBA" id="ARBA00022837"/>
    </source>
</evidence>
<comment type="caution">
    <text evidence="12">The sequence shown here is derived from an EMBL/GenBank/DDBJ whole genome shotgun (WGS) entry which is preliminary data.</text>
</comment>
<dbReference type="PANTHER" id="PTHR30036:SF2">
    <property type="entry name" value="D-GALACTOSE_METHYL-GALACTOSIDE BINDING PERIPLASMIC PROTEIN MGLB"/>
    <property type="match status" value="1"/>
</dbReference>
<evidence type="ECO:0000313" key="12">
    <source>
        <dbReference type="EMBL" id="HJC71932.1"/>
    </source>
</evidence>
<evidence type="ECO:0000259" key="11">
    <source>
        <dbReference type="Pfam" id="PF13407"/>
    </source>
</evidence>
<gene>
    <name evidence="12" type="ORF">H9698_03955</name>
</gene>
<evidence type="ECO:0000256" key="1">
    <source>
        <dbReference type="ARBA" id="ARBA00004196"/>
    </source>
</evidence>
<organism evidence="12 13">
    <name type="scientific">Candidatus Ruthenibacterium merdavium</name>
    <dbReference type="NCBI Taxonomy" id="2838752"/>
    <lineage>
        <taxon>Bacteria</taxon>
        <taxon>Bacillati</taxon>
        <taxon>Bacillota</taxon>
        <taxon>Clostridia</taxon>
        <taxon>Eubacteriales</taxon>
        <taxon>Oscillospiraceae</taxon>
        <taxon>Ruthenibacterium</taxon>
    </lineage>
</organism>
<protein>
    <recommendedName>
        <fullName evidence="9">D-galactose/methyl-galactoside binding periplasmic protein MglB</fullName>
    </recommendedName>
</protein>
<comment type="subunit">
    <text evidence="8">The ABC transporter complex is composed of one ATP-binding protein (MglA), two transmembrane proteins (MglC) and a solute-binding protein (MglB).</text>
</comment>
<evidence type="ECO:0000256" key="4">
    <source>
        <dbReference type="ARBA" id="ARBA00022723"/>
    </source>
</evidence>
<dbReference type="GO" id="GO:0030246">
    <property type="term" value="F:carbohydrate binding"/>
    <property type="evidence" value="ECO:0007669"/>
    <property type="project" value="InterPro"/>
</dbReference>